<reference evidence="2 3" key="1">
    <citation type="journal article" date="2016" name="Mol. Biol. Evol.">
        <title>Comparative Genomics of Early-Diverging Mushroom-Forming Fungi Provides Insights into the Origins of Lignocellulose Decay Capabilities.</title>
        <authorList>
            <person name="Nagy L.G."/>
            <person name="Riley R."/>
            <person name="Tritt A."/>
            <person name="Adam C."/>
            <person name="Daum C."/>
            <person name="Floudas D."/>
            <person name="Sun H."/>
            <person name="Yadav J.S."/>
            <person name="Pangilinan J."/>
            <person name="Larsson K.H."/>
            <person name="Matsuura K."/>
            <person name="Barry K."/>
            <person name="Labutti K."/>
            <person name="Kuo R."/>
            <person name="Ohm R.A."/>
            <person name="Bhattacharya S.S."/>
            <person name="Shirouzu T."/>
            <person name="Yoshinaga Y."/>
            <person name="Martin F.M."/>
            <person name="Grigoriev I.V."/>
            <person name="Hibbett D.S."/>
        </authorList>
    </citation>
    <scope>NUCLEOTIDE SEQUENCE [LARGE SCALE GENOMIC DNA]</scope>
    <source>
        <strain evidence="2 3">HHB9708</strain>
    </source>
</reference>
<accession>A0A164WLI6</accession>
<feature type="signal peptide" evidence="1">
    <location>
        <begin position="1"/>
        <end position="21"/>
    </location>
</feature>
<gene>
    <name evidence="2" type="ORF">SISNIDRAFT_494546</name>
</gene>
<feature type="chain" id="PRO_5007854148" description="Secreted protein" evidence="1">
    <location>
        <begin position="22"/>
        <end position="125"/>
    </location>
</feature>
<proteinExistence type="predicted"/>
<dbReference type="EMBL" id="KV419402">
    <property type="protein sequence ID" value="KZS95154.1"/>
    <property type="molecule type" value="Genomic_DNA"/>
</dbReference>
<evidence type="ECO:0000256" key="1">
    <source>
        <dbReference type="SAM" id="SignalP"/>
    </source>
</evidence>
<keyword evidence="1" id="KW-0732">Signal</keyword>
<protein>
    <recommendedName>
        <fullName evidence="4">Secreted protein</fullName>
    </recommendedName>
</protein>
<evidence type="ECO:0000313" key="3">
    <source>
        <dbReference type="Proteomes" id="UP000076722"/>
    </source>
</evidence>
<evidence type="ECO:0008006" key="4">
    <source>
        <dbReference type="Google" id="ProtNLM"/>
    </source>
</evidence>
<sequence length="125" mass="14056">MTCFILRTLPFVTALLLVAYALPQVTIPPTTTTKAHYCDHELTAHATPRKQQRVAGSLHTVPVEITLFHNPLILWSWPLQAKSVSILFRGLPSRIKCALQYLKLLKQARLRAPIESDEDKEAKSA</sequence>
<organism evidence="2 3">
    <name type="scientific">Sistotremastrum niveocremeum HHB9708</name>
    <dbReference type="NCBI Taxonomy" id="1314777"/>
    <lineage>
        <taxon>Eukaryota</taxon>
        <taxon>Fungi</taxon>
        <taxon>Dikarya</taxon>
        <taxon>Basidiomycota</taxon>
        <taxon>Agaricomycotina</taxon>
        <taxon>Agaricomycetes</taxon>
        <taxon>Sistotremastrales</taxon>
        <taxon>Sistotremastraceae</taxon>
        <taxon>Sertulicium</taxon>
        <taxon>Sertulicium niveocremeum</taxon>
    </lineage>
</organism>
<keyword evidence="3" id="KW-1185">Reference proteome</keyword>
<dbReference type="Proteomes" id="UP000076722">
    <property type="component" value="Unassembled WGS sequence"/>
</dbReference>
<evidence type="ECO:0000313" key="2">
    <source>
        <dbReference type="EMBL" id="KZS95154.1"/>
    </source>
</evidence>
<name>A0A164WLI6_9AGAM</name>
<dbReference type="AlphaFoldDB" id="A0A164WLI6"/>